<proteinExistence type="predicted"/>
<evidence type="ECO:0000313" key="2">
    <source>
        <dbReference type="EMBL" id="BAE81269.1"/>
    </source>
</evidence>
<evidence type="ECO:0000259" key="1">
    <source>
        <dbReference type="Pfam" id="PF02230"/>
    </source>
</evidence>
<feature type="domain" description="Phospholipase/carboxylesterase/thioesterase" evidence="1">
    <location>
        <begin position="14"/>
        <end position="53"/>
    </location>
</feature>
<evidence type="ECO:0000313" key="3">
    <source>
        <dbReference type="Proteomes" id="UP000001260"/>
    </source>
</evidence>
<dbReference type="GO" id="GO:0016787">
    <property type="term" value="F:hydrolase activity"/>
    <property type="evidence" value="ECO:0007669"/>
    <property type="project" value="InterPro"/>
</dbReference>
<gene>
    <name evidence="2" type="primary">lyp</name>
    <name evidence="2" type="ordered locus">CF0497</name>
</gene>
<dbReference type="AlphaFoldDB" id="Q254L9"/>
<dbReference type="Proteomes" id="UP000001260">
    <property type="component" value="Chromosome"/>
</dbReference>
<name>Q254L9_CHLFF</name>
<accession>Q254L9</accession>
<protein>
    <submittedName>
        <fullName evidence="2">Lysophospholipase esterase</fullName>
    </submittedName>
</protein>
<dbReference type="HOGENOM" id="CLU_2631752_0_0_0"/>
<sequence length="77" mass="8562">MEYSFFRRKFAGLDAIVCPGDPDDPVIIFCHGYGADADNLAFFPSACPFKECALHGYFLMGLNSFPMNLAEEELGFL</sequence>
<reference evidence="2 3" key="1">
    <citation type="journal article" date="2006" name="DNA Res.">
        <title>Genome sequence of the cat pathogen, Chlamydophila felis.</title>
        <authorList>
            <person name="Azuma Y."/>
            <person name="Hirakawa H."/>
            <person name="Yamashita A."/>
            <person name="Cai Y."/>
            <person name="Rahman M.A."/>
            <person name="Suzuki H."/>
            <person name="Mitaku S."/>
            <person name="Toh H."/>
            <person name="Goto S."/>
            <person name="Murakami T."/>
            <person name="Sugi K."/>
            <person name="Hayashi H."/>
            <person name="Fukushi H."/>
            <person name="Hattori M."/>
            <person name="Kuhara S."/>
            <person name="Shirai M."/>
        </authorList>
    </citation>
    <scope>NUCLEOTIDE SEQUENCE [LARGE SCALE GENOMIC DNA]</scope>
    <source>
        <strain evidence="2 3">Fe/C-56</strain>
    </source>
</reference>
<dbReference type="KEGG" id="cfe:CF0497"/>
<dbReference type="EMBL" id="AP006861">
    <property type="protein sequence ID" value="BAE81269.1"/>
    <property type="molecule type" value="Genomic_DNA"/>
</dbReference>
<dbReference type="eggNOG" id="COG0400">
    <property type="taxonomic scope" value="Bacteria"/>
</dbReference>
<dbReference type="STRING" id="264202.CF0497"/>
<keyword evidence="3" id="KW-1185">Reference proteome</keyword>
<organism evidence="2 3">
    <name type="scientific">Chlamydia felis (strain Fe/C-56)</name>
    <name type="common">Chlamydophila felis</name>
    <dbReference type="NCBI Taxonomy" id="264202"/>
    <lineage>
        <taxon>Bacteria</taxon>
        <taxon>Pseudomonadati</taxon>
        <taxon>Chlamydiota</taxon>
        <taxon>Chlamydiia</taxon>
        <taxon>Chlamydiales</taxon>
        <taxon>Chlamydiaceae</taxon>
        <taxon>Chlamydia/Chlamydophila group</taxon>
        <taxon>Chlamydia</taxon>
    </lineage>
</organism>
<dbReference type="InterPro" id="IPR003140">
    <property type="entry name" value="PLipase/COase/thioEstase"/>
</dbReference>
<dbReference type="Pfam" id="PF02230">
    <property type="entry name" value="Abhydrolase_2"/>
    <property type="match status" value="1"/>
</dbReference>
<dbReference type="ESTHER" id="chlff-q254l8">
    <property type="family name" value="LYsophospholipase_carboxylesterase"/>
</dbReference>